<feature type="transmembrane region" description="Helical" evidence="1">
    <location>
        <begin position="71"/>
        <end position="94"/>
    </location>
</feature>
<keyword evidence="1" id="KW-0812">Transmembrane</keyword>
<reference evidence="3" key="1">
    <citation type="submission" date="2016-11" db="EMBL/GenBank/DDBJ databases">
        <authorList>
            <person name="Varghese N."/>
            <person name="Submissions S."/>
        </authorList>
    </citation>
    <scope>NUCLEOTIDE SEQUENCE [LARGE SCALE GENOMIC DNA]</scope>
    <source>
        <strain evidence="3">DSM 100564</strain>
    </source>
</reference>
<dbReference type="OrthoDB" id="6228405at2"/>
<dbReference type="RefSeq" id="WP_139280625.1">
    <property type="nucleotide sequence ID" value="NZ_FQZQ01000003.1"/>
</dbReference>
<dbReference type="AlphaFoldDB" id="A0A1M6EDE6"/>
<dbReference type="EMBL" id="FQZQ01000003">
    <property type="protein sequence ID" value="SHI83495.1"/>
    <property type="molecule type" value="Genomic_DNA"/>
</dbReference>
<keyword evidence="1" id="KW-0472">Membrane</keyword>
<evidence type="ECO:0000313" key="3">
    <source>
        <dbReference type="Proteomes" id="UP000183982"/>
    </source>
</evidence>
<accession>A0A1M6EDE6</accession>
<keyword evidence="3" id="KW-1185">Reference proteome</keyword>
<sequence>MSDTTSALLHPAAPHHIPGFLPDSTGSDPFMIFVGITLVLILLAGGTIYFRLHSLPEKLAHGSGQLQLVSILALLALVTHNNALWVLALLLAAVKLPDYLTPLKSIANSLERATDQKDGP</sequence>
<name>A0A1M6EDE6_9RHOB</name>
<keyword evidence="1" id="KW-1133">Transmembrane helix</keyword>
<proteinExistence type="predicted"/>
<evidence type="ECO:0000313" key="2">
    <source>
        <dbReference type="EMBL" id="SHI83495.1"/>
    </source>
</evidence>
<evidence type="ECO:0000256" key="1">
    <source>
        <dbReference type="SAM" id="Phobius"/>
    </source>
</evidence>
<protein>
    <submittedName>
        <fullName evidence="2">Uncharacterized protein</fullName>
    </submittedName>
</protein>
<dbReference type="STRING" id="1470563.SAMN05444000_103181"/>
<gene>
    <name evidence="2" type="ORF">SAMN05444000_103181</name>
</gene>
<feature type="transmembrane region" description="Helical" evidence="1">
    <location>
        <begin position="30"/>
        <end position="50"/>
    </location>
</feature>
<dbReference type="Proteomes" id="UP000183982">
    <property type="component" value="Unassembled WGS sequence"/>
</dbReference>
<organism evidence="2 3">
    <name type="scientific">Shimia gijangensis</name>
    <dbReference type="NCBI Taxonomy" id="1470563"/>
    <lineage>
        <taxon>Bacteria</taxon>
        <taxon>Pseudomonadati</taxon>
        <taxon>Pseudomonadota</taxon>
        <taxon>Alphaproteobacteria</taxon>
        <taxon>Rhodobacterales</taxon>
        <taxon>Roseobacteraceae</taxon>
    </lineage>
</organism>